<dbReference type="AlphaFoldDB" id="A0AAE4FJE9"/>
<dbReference type="EMBL" id="JARUIS010000008">
    <property type="protein sequence ID" value="MDS1003371.1"/>
    <property type="molecule type" value="Genomic_DNA"/>
</dbReference>
<accession>A0AAE4FJE9</accession>
<name>A0AAE4FJE9_CLOSG</name>
<evidence type="ECO:0008006" key="3">
    <source>
        <dbReference type="Google" id="ProtNLM"/>
    </source>
</evidence>
<dbReference type="RefSeq" id="WP_310943389.1">
    <property type="nucleotide sequence ID" value="NZ_JARUIS010000008.1"/>
</dbReference>
<proteinExistence type="predicted"/>
<evidence type="ECO:0000313" key="1">
    <source>
        <dbReference type="EMBL" id="MDS1003371.1"/>
    </source>
</evidence>
<organism evidence="1 2">
    <name type="scientific">Clostridium sporogenes</name>
    <dbReference type="NCBI Taxonomy" id="1509"/>
    <lineage>
        <taxon>Bacteria</taxon>
        <taxon>Bacillati</taxon>
        <taxon>Bacillota</taxon>
        <taxon>Clostridia</taxon>
        <taxon>Eubacteriales</taxon>
        <taxon>Clostridiaceae</taxon>
        <taxon>Clostridium</taxon>
    </lineage>
</organism>
<reference evidence="1" key="1">
    <citation type="submission" date="2023-04" db="EMBL/GenBank/DDBJ databases">
        <title>Assessment of the microbiological origin of a defect in Grana Padano cheese.</title>
        <authorList>
            <person name="Zago M."/>
            <person name="Rossetti L."/>
            <person name="Bonvini B."/>
            <person name="Carminati D."/>
            <person name="Giraffa G."/>
        </authorList>
    </citation>
    <scope>NUCLEOTIDE SEQUENCE</scope>
    <source>
        <strain evidence="1">4990</strain>
    </source>
</reference>
<comment type="caution">
    <text evidence="1">The sequence shown here is derived from an EMBL/GenBank/DDBJ whole genome shotgun (WGS) entry which is preliminary data.</text>
</comment>
<evidence type="ECO:0000313" key="2">
    <source>
        <dbReference type="Proteomes" id="UP001182303"/>
    </source>
</evidence>
<dbReference type="Proteomes" id="UP001182303">
    <property type="component" value="Unassembled WGS sequence"/>
</dbReference>
<sequence>MLELIIQSINKFIELLSNNKIEVYNEFSLQYELGIYLRCCIKNEEYKIQFERNVEFFNIKKKDTRKKEIDIVIYNKNGTEKYAIELKYPRNGQYPESMFSFIKDIEFCEQLQKNGFNGAVCFTLVDDKLFYSGKYEDNEDNIYKYFRGGKEIKGSIKKPTGTQSESYFINIYGVYRIEWQQINSNLRYYIISMKSKLPAKHNKQTNNLGADKIKEYVRNKIEYAKDNGNESISLKSGRIHKDLKLKNAMPSVCSAMRQIIKEYPGSRIEKPSTVNGENSSTIRYIYKII</sequence>
<protein>
    <recommendedName>
        <fullName evidence="3">Restriction endonuclease</fullName>
    </recommendedName>
</protein>
<gene>
    <name evidence="1" type="ORF">P9J83_07665</name>
</gene>